<accession>A0A8T3AAT3</accession>
<dbReference type="Proteomes" id="UP000829196">
    <property type="component" value="Unassembled WGS sequence"/>
</dbReference>
<feature type="compositionally biased region" description="Basic residues" evidence="1">
    <location>
        <begin position="75"/>
        <end position="84"/>
    </location>
</feature>
<dbReference type="AlphaFoldDB" id="A0A8T3AAT3"/>
<feature type="region of interest" description="Disordered" evidence="1">
    <location>
        <begin position="63"/>
        <end position="111"/>
    </location>
</feature>
<evidence type="ECO:0000256" key="1">
    <source>
        <dbReference type="SAM" id="MobiDB-lite"/>
    </source>
</evidence>
<reference evidence="2" key="1">
    <citation type="journal article" date="2022" name="Front. Genet.">
        <title>Chromosome-Scale Assembly of the Dendrobium nobile Genome Provides Insights Into the Molecular Mechanism of the Biosynthesis of the Medicinal Active Ingredient of Dendrobium.</title>
        <authorList>
            <person name="Xu Q."/>
            <person name="Niu S.-C."/>
            <person name="Li K.-L."/>
            <person name="Zheng P.-J."/>
            <person name="Zhang X.-J."/>
            <person name="Jia Y."/>
            <person name="Liu Y."/>
            <person name="Niu Y.-X."/>
            <person name="Yu L.-H."/>
            <person name="Chen D.-F."/>
            <person name="Zhang G.-Q."/>
        </authorList>
    </citation>
    <scope>NUCLEOTIDE SEQUENCE</scope>
    <source>
        <tissue evidence="2">Leaf</tissue>
    </source>
</reference>
<dbReference type="EMBL" id="JAGYWB010000018">
    <property type="protein sequence ID" value="KAI0493071.1"/>
    <property type="molecule type" value="Genomic_DNA"/>
</dbReference>
<name>A0A8T3AAT3_DENNO</name>
<evidence type="ECO:0000313" key="3">
    <source>
        <dbReference type="Proteomes" id="UP000829196"/>
    </source>
</evidence>
<organism evidence="2 3">
    <name type="scientific">Dendrobium nobile</name>
    <name type="common">Orchid</name>
    <dbReference type="NCBI Taxonomy" id="94219"/>
    <lineage>
        <taxon>Eukaryota</taxon>
        <taxon>Viridiplantae</taxon>
        <taxon>Streptophyta</taxon>
        <taxon>Embryophyta</taxon>
        <taxon>Tracheophyta</taxon>
        <taxon>Spermatophyta</taxon>
        <taxon>Magnoliopsida</taxon>
        <taxon>Liliopsida</taxon>
        <taxon>Asparagales</taxon>
        <taxon>Orchidaceae</taxon>
        <taxon>Epidendroideae</taxon>
        <taxon>Malaxideae</taxon>
        <taxon>Dendrobiinae</taxon>
        <taxon>Dendrobium</taxon>
    </lineage>
</organism>
<comment type="caution">
    <text evidence="2">The sequence shown here is derived from an EMBL/GenBank/DDBJ whole genome shotgun (WGS) entry which is preliminary data.</text>
</comment>
<sequence length="111" mass="12829">MQHVWIRGYGGDRSTCPTCRSLVVNQDMQTSLAEKSEVQKFQKTEPMSMGSDFCTIERRKRQETYSKNNVNWRAKGMKKKNFKSKKLDLSLPSPAQPDPDWAQQHHAQDLA</sequence>
<protein>
    <submittedName>
        <fullName evidence="2">Uncharacterized protein</fullName>
    </submittedName>
</protein>
<proteinExistence type="predicted"/>
<gene>
    <name evidence="2" type="ORF">KFK09_027347</name>
</gene>
<evidence type="ECO:0000313" key="2">
    <source>
        <dbReference type="EMBL" id="KAI0493071.1"/>
    </source>
</evidence>
<keyword evidence="3" id="KW-1185">Reference proteome</keyword>